<gene>
    <name evidence="3" type="primary">LOC111085416</name>
</gene>
<evidence type="ECO:0000313" key="3">
    <source>
        <dbReference type="RefSeq" id="XP_022239566.1"/>
    </source>
</evidence>
<name>A0ABM1S7G1_LIMPO</name>
<keyword evidence="2" id="KW-1185">Reference proteome</keyword>
<evidence type="ECO:0000313" key="2">
    <source>
        <dbReference type="Proteomes" id="UP000694941"/>
    </source>
</evidence>
<dbReference type="Proteomes" id="UP000694941">
    <property type="component" value="Unplaced"/>
</dbReference>
<keyword evidence="1" id="KW-1133">Transmembrane helix</keyword>
<evidence type="ECO:0000256" key="1">
    <source>
        <dbReference type="SAM" id="Phobius"/>
    </source>
</evidence>
<keyword evidence="1" id="KW-0472">Membrane</keyword>
<feature type="transmembrane region" description="Helical" evidence="1">
    <location>
        <begin position="175"/>
        <end position="197"/>
    </location>
</feature>
<dbReference type="RefSeq" id="XP_022239566.1">
    <property type="nucleotide sequence ID" value="XM_022383858.1"/>
</dbReference>
<proteinExistence type="predicted"/>
<accession>A0ABM1S7G1</accession>
<sequence>MKLSRKVWFFGELTYLLIFFCLYITRANSKEIEERRSCSGSEIRFRCDESIIAIHQAYFTTDVDSVNVTCAGETDQRTKCIEDIRLSINSRCSGITYCRYSYELDHMDKKCSGIGAVVIQFVCVYASDEMVQAWNRSDMESIIANFTNSYKVRENELDFKERLYIEELSVLCLEILIPSVLIIGLVLGNSIIIIIIVRLRRKNKKYENEEDRVLQPRTSTSPSEV</sequence>
<reference evidence="3" key="1">
    <citation type="submission" date="2025-08" db="UniProtKB">
        <authorList>
            <consortium name="RefSeq"/>
        </authorList>
    </citation>
    <scope>IDENTIFICATION</scope>
    <source>
        <tissue evidence="3">Muscle</tissue>
    </source>
</reference>
<organism evidence="2 3">
    <name type="scientific">Limulus polyphemus</name>
    <name type="common">Atlantic horseshoe crab</name>
    <dbReference type="NCBI Taxonomy" id="6850"/>
    <lineage>
        <taxon>Eukaryota</taxon>
        <taxon>Metazoa</taxon>
        <taxon>Ecdysozoa</taxon>
        <taxon>Arthropoda</taxon>
        <taxon>Chelicerata</taxon>
        <taxon>Merostomata</taxon>
        <taxon>Xiphosura</taxon>
        <taxon>Limulidae</taxon>
        <taxon>Limulus</taxon>
    </lineage>
</organism>
<keyword evidence="1" id="KW-0812">Transmembrane</keyword>
<protein>
    <submittedName>
        <fullName evidence="3">Uncharacterized protein LOC111085416 isoform X1</fullName>
    </submittedName>
</protein>
<dbReference type="GeneID" id="111085416"/>